<keyword evidence="10" id="KW-1185">Reference proteome</keyword>
<evidence type="ECO:0000256" key="8">
    <source>
        <dbReference type="SAM" id="Phobius"/>
    </source>
</evidence>
<keyword evidence="2" id="KW-0813">Transport</keyword>
<evidence type="ECO:0000256" key="1">
    <source>
        <dbReference type="ARBA" id="ARBA00004651"/>
    </source>
</evidence>
<comment type="subcellular location">
    <subcellularLocation>
        <location evidence="1">Cell membrane</location>
        <topology evidence="1">Multi-pass membrane protein</topology>
    </subcellularLocation>
</comment>
<dbReference type="Pfam" id="PF07690">
    <property type="entry name" value="MFS_1"/>
    <property type="match status" value="1"/>
</dbReference>
<dbReference type="EMBL" id="JACBYE010000042">
    <property type="protein sequence ID" value="NYS94732.1"/>
    <property type="molecule type" value="Genomic_DNA"/>
</dbReference>
<dbReference type="InterPro" id="IPR050171">
    <property type="entry name" value="MFS_Transporters"/>
</dbReference>
<dbReference type="SUPFAM" id="SSF103473">
    <property type="entry name" value="MFS general substrate transporter"/>
    <property type="match status" value="1"/>
</dbReference>
<keyword evidence="6 8" id="KW-0472">Membrane</keyword>
<protein>
    <submittedName>
        <fullName evidence="9">MFS transporter</fullName>
    </submittedName>
</protein>
<feature type="region of interest" description="Disordered" evidence="7">
    <location>
        <begin position="219"/>
        <end position="264"/>
    </location>
</feature>
<evidence type="ECO:0000256" key="6">
    <source>
        <dbReference type="ARBA" id="ARBA00023136"/>
    </source>
</evidence>
<evidence type="ECO:0000256" key="3">
    <source>
        <dbReference type="ARBA" id="ARBA00022475"/>
    </source>
</evidence>
<dbReference type="Gene3D" id="1.20.1250.20">
    <property type="entry name" value="MFS general substrate transporter like domains"/>
    <property type="match status" value="1"/>
</dbReference>
<feature type="transmembrane region" description="Helical" evidence="8">
    <location>
        <begin position="162"/>
        <end position="181"/>
    </location>
</feature>
<feature type="transmembrane region" description="Helical" evidence="8">
    <location>
        <begin position="303"/>
        <end position="327"/>
    </location>
</feature>
<organism evidence="9 10">
    <name type="scientific">Sanguibacter inulinus</name>
    <dbReference type="NCBI Taxonomy" id="60922"/>
    <lineage>
        <taxon>Bacteria</taxon>
        <taxon>Bacillati</taxon>
        <taxon>Actinomycetota</taxon>
        <taxon>Actinomycetes</taxon>
        <taxon>Micrococcales</taxon>
        <taxon>Sanguibacteraceae</taxon>
        <taxon>Sanguibacter</taxon>
    </lineage>
</organism>
<dbReference type="PANTHER" id="PTHR23517:SF2">
    <property type="entry name" value="MULTIDRUG RESISTANCE PROTEIN MDTH"/>
    <property type="match status" value="1"/>
</dbReference>
<reference evidence="9 10" key="1">
    <citation type="submission" date="2020-07" db="EMBL/GenBank/DDBJ databases">
        <title>MOT database genomes.</title>
        <authorList>
            <person name="Joseph S."/>
            <person name="Aduse-Opoku J."/>
            <person name="Hashim A."/>
            <person name="Wade W."/>
            <person name="Curtis M."/>
        </authorList>
    </citation>
    <scope>NUCLEOTIDE SEQUENCE [LARGE SCALE GENOMIC DNA]</scope>
    <source>
        <strain evidence="9 10">DSM 100099</strain>
    </source>
</reference>
<proteinExistence type="predicted"/>
<evidence type="ECO:0000313" key="9">
    <source>
        <dbReference type="EMBL" id="NYS94732.1"/>
    </source>
</evidence>
<feature type="transmembrane region" description="Helical" evidence="8">
    <location>
        <begin position="339"/>
        <end position="357"/>
    </location>
</feature>
<feature type="transmembrane region" description="Helical" evidence="8">
    <location>
        <begin position="110"/>
        <end position="131"/>
    </location>
</feature>
<dbReference type="RefSeq" id="WP_179914043.1">
    <property type="nucleotide sequence ID" value="NZ_JACBYE010000042.1"/>
</dbReference>
<feature type="transmembrane region" description="Helical" evidence="8">
    <location>
        <begin position="65"/>
        <end position="90"/>
    </location>
</feature>
<feature type="transmembrane region" description="Helical" evidence="8">
    <location>
        <begin position="187"/>
        <end position="208"/>
    </location>
</feature>
<dbReference type="InterPro" id="IPR011701">
    <property type="entry name" value="MFS"/>
</dbReference>
<gene>
    <name evidence="9" type="ORF">HZZ10_14530</name>
</gene>
<evidence type="ECO:0000313" key="10">
    <source>
        <dbReference type="Proteomes" id="UP000561011"/>
    </source>
</evidence>
<name>A0A853EYQ5_9MICO</name>
<sequence length="463" mass="47054">MPTTDAPRVERARSRRLVSEVSSTFRPADPVARALTAASLSLTVANGMFYAVSALLFTRAMGIPAVTVGIGLTVSGAVGVLTSLGAGYLADRVGALRLLTLCVVAQGLSLASFSVVDGVPAFVAVACLATGARQAGASARSALVARSFTGPSRVEMRARLHVVVNVGIGLGTCVAAAALLVDTAAAYRIAVFAVGCVTTTGALPLVRLARSTEAARRLAEPAASAGQETAGPEMAAQGATDGSGRPTASVPSPDEATQAVSPGRSPFRDPQYLVVVGLTSVFAVHFGLQTVGLPLWIASHTEVPSVMISVLLVLNTVLVALFQVRFARGATTVPSAARTMTRACVVLALACGLYAAAAVGNVALAVTVLLVAALVHAAAELWGEAGSWTLSFDLADERTAGAYQGLSTMGYAVATMIAPLLVTTTVISHGPAGWAMLAGLFVLVGLAFALGARRWAPHPTDRG</sequence>
<accession>A0A853EYQ5</accession>
<feature type="transmembrane region" description="Helical" evidence="8">
    <location>
        <begin position="434"/>
        <end position="452"/>
    </location>
</feature>
<feature type="transmembrane region" description="Helical" evidence="8">
    <location>
        <begin position="363"/>
        <end position="382"/>
    </location>
</feature>
<evidence type="ECO:0000256" key="2">
    <source>
        <dbReference type="ARBA" id="ARBA00022448"/>
    </source>
</evidence>
<dbReference type="GO" id="GO:0005886">
    <property type="term" value="C:plasma membrane"/>
    <property type="evidence" value="ECO:0007669"/>
    <property type="project" value="UniProtKB-SubCell"/>
</dbReference>
<feature type="transmembrane region" description="Helical" evidence="8">
    <location>
        <begin position="34"/>
        <end position="58"/>
    </location>
</feature>
<keyword evidence="4 8" id="KW-0812">Transmembrane</keyword>
<feature type="transmembrane region" description="Helical" evidence="8">
    <location>
        <begin position="272"/>
        <end position="297"/>
    </location>
</feature>
<evidence type="ECO:0000256" key="4">
    <source>
        <dbReference type="ARBA" id="ARBA00022692"/>
    </source>
</evidence>
<evidence type="ECO:0000256" key="5">
    <source>
        <dbReference type="ARBA" id="ARBA00022989"/>
    </source>
</evidence>
<feature type="transmembrane region" description="Helical" evidence="8">
    <location>
        <begin position="403"/>
        <end position="422"/>
    </location>
</feature>
<dbReference type="PANTHER" id="PTHR23517">
    <property type="entry name" value="RESISTANCE PROTEIN MDTM, PUTATIVE-RELATED-RELATED"/>
    <property type="match status" value="1"/>
</dbReference>
<dbReference type="GO" id="GO:0022857">
    <property type="term" value="F:transmembrane transporter activity"/>
    <property type="evidence" value="ECO:0007669"/>
    <property type="project" value="InterPro"/>
</dbReference>
<keyword evidence="5 8" id="KW-1133">Transmembrane helix</keyword>
<dbReference type="Proteomes" id="UP000561011">
    <property type="component" value="Unassembled WGS sequence"/>
</dbReference>
<dbReference type="AlphaFoldDB" id="A0A853EYQ5"/>
<keyword evidence="3" id="KW-1003">Cell membrane</keyword>
<dbReference type="InterPro" id="IPR036259">
    <property type="entry name" value="MFS_trans_sf"/>
</dbReference>
<comment type="caution">
    <text evidence="9">The sequence shown here is derived from an EMBL/GenBank/DDBJ whole genome shotgun (WGS) entry which is preliminary data.</text>
</comment>
<evidence type="ECO:0000256" key="7">
    <source>
        <dbReference type="SAM" id="MobiDB-lite"/>
    </source>
</evidence>